<dbReference type="InterPro" id="IPR024079">
    <property type="entry name" value="MetalloPept_cat_dom_sf"/>
</dbReference>
<dbReference type="RefSeq" id="XP_001802102.1">
    <property type="nucleotide sequence ID" value="XM_001802050.1"/>
</dbReference>
<dbReference type="AlphaFoldDB" id="Q0U8P9"/>
<evidence type="ECO:0000313" key="2">
    <source>
        <dbReference type="Proteomes" id="UP000001055"/>
    </source>
</evidence>
<reference evidence="2" key="1">
    <citation type="journal article" date="2007" name="Plant Cell">
        <title>Dothideomycete-plant interactions illuminated by genome sequencing and EST analysis of the wheat pathogen Stagonospora nodorum.</title>
        <authorList>
            <person name="Hane J.K."/>
            <person name="Lowe R.G."/>
            <person name="Solomon P.S."/>
            <person name="Tan K.C."/>
            <person name="Schoch C.L."/>
            <person name="Spatafora J.W."/>
            <person name="Crous P.W."/>
            <person name="Kodira C."/>
            <person name="Birren B.W."/>
            <person name="Galagan J.E."/>
            <person name="Torriani S.F."/>
            <person name="McDonald B.A."/>
            <person name="Oliver R.P."/>
        </authorList>
    </citation>
    <scope>NUCLEOTIDE SEQUENCE [LARGE SCALE GENOMIC DNA]</scope>
    <source>
        <strain evidence="2">SN15 / ATCC MYA-4574 / FGSC 10173</strain>
    </source>
</reference>
<organism evidence="1 2">
    <name type="scientific">Phaeosphaeria nodorum (strain SN15 / ATCC MYA-4574 / FGSC 10173)</name>
    <name type="common">Glume blotch fungus</name>
    <name type="synonym">Parastagonospora nodorum</name>
    <dbReference type="NCBI Taxonomy" id="321614"/>
    <lineage>
        <taxon>Eukaryota</taxon>
        <taxon>Fungi</taxon>
        <taxon>Dikarya</taxon>
        <taxon>Ascomycota</taxon>
        <taxon>Pezizomycotina</taxon>
        <taxon>Dothideomycetes</taxon>
        <taxon>Pleosporomycetidae</taxon>
        <taxon>Pleosporales</taxon>
        <taxon>Pleosporineae</taxon>
        <taxon>Phaeosphaeriaceae</taxon>
        <taxon>Parastagonospora</taxon>
    </lineage>
</organism>
<dbReference type="EMBL" id="CH445344">
    <property type="protein sequence ID" value="EAT80909.2"/>
    <property type="molecule type" value="Genomic_DNA"/>
</dbReference>
<dbReference type="KEGG" id="pno:SNOG_11865"/>
<gene>
    <name evidence="1" type="ORF">SNOG_11865</name>
</gene>
<proteinExistence type="predicted"/>
<dbReference type="GO" id="GO:0008237">
    <property type="term" value="F:metallopeptidase activity"/>
    <property type="evidence" value="ECO:0007669"/>
    <property type="project" value="InterPro"/>
</dbReference>
<sequence>MRTAGDHWQATGFGIAFEETYKRQEATFSIAYNLALGMDHYALAFFPGWQRRVIDIGARLLGEQQYVVEVLGHELGHILGLRHEFWKDNKEPGNAYQYPSHIHDNESIMNDRNVGDMSRFTISQADKDAIRQFYDLHPGQHKDIFIQDLIPRPAVEYLSLPPVQIIQPSGCAPATRRQSIP</sequence>
<evidence type="ECO:0000313" key="1">
    <source>
        <dbReference type="EMBL" id="EAT80909.2"/>
    </source>
</evidence>
<dbReference type="Proteomes" id="UP000001055">
    <property type="component" value="Unassembled WGS sequence"/>
</dbReference>
<dbReference type="GeneID" id="5979010"/>
<accession>Q0U8P9</accession>
<dbReference type="VEuPathDB" id="FungiDB:JI435_118650"/>
<dbReference type="HOGENOM" id="CLU_1489513_0_0_1"/>
<dbReference type="SUPFAM" id="SSF55486">
    <property type="entry name" value="Metalloproteases ('zincins'), catalytic domain"/>
    <property type="match status" value="1"/>
</dbReference>
<protein>
    <recommendedName>
        <fullName evidence="3">Peptidase M10 metallopeptidase domain-containing protein</fullName>
    </recommendedName>
</protein>
<dbReference type="Gene3D" id="3.40.390.10">
    <property type="entry name" value="Collagenase (Catalytic Domain)"/>
    <property type="match status" value="1"/>
</dbReference>
<dbReference type="InParanoid" id="Q0U8P9"/>
<name>Q0U8P9_PHANO</name>
<evidence type="ECO:0008006" key="3">
    <source>
        <dbReference type="Google" id="ProtNLM"/>
    </source>
</evidence>